<dbReference type="EMBL" id="CP063145">
    <property type="protein sequence ID" value="QOR74836.1"/>
    <property type="molecule type" value="Genomic_DNA"/>
</dbReference>
<dbReference type="AlphaFoldDB" id="A0A7M1T4M3"/>
<evidence type="ECO:0000313" key="3">
    <source>
        <dbReference type="Proteomes" id="UP000593605"/>
    </source>
</evidence>
<organism evidence="2 3">
    <name type="scientific">Cruoricaptor ignavus</name>
    <dbReference type="NCBI Taxonomy" id="1118202"/>
    <lineage>
        <taxon>Bacteria</taxon>
        <taxon>Pseudomonadati</taxon>
        <taxon>Bacteroidota</taxon>
        <taxon>Flavobacteriia</taxon>
        <taxon>Flavobacteriales</taxon>
        <taxon>Weeksellaceae</taxon>
        <taxon>Cruoricaptor</taxon>
    </lineage>
</organism>
<dbReference type="Pfam" id="PF04536">
    <property type="entry name" value="TPM_phosphatase"/>
    <property type="match status" value="1"/>
</dbReference>
<feature type="domain" description="TPM" evidence="1">
    <location>
        <begin position="3"/>
        <end position="122"/>
    </location>
</feature>
<dbReference type="KEGG" id="civ:IMZ16_04270"/>
<dbReference type="OrthoDB" id="9786161at2"/>
<evidence type="ECO:0000313" key="2">
    <source>
        <dbReference type="EMBL" id="QOR74836.1"/>
    </source>
</evidence>
<name>A0A7M1T4M3_9FLAO</name>
<dbReference type="PANTHER" id="PTHR30373:SF8">
    <property type="entry name" value="BLL7265 PROTEIN"/>
    <property type="match status" value="1"/>
</dbReference>
<sequence length="149" mass="17168">MMTEYLSDEEMASLVEAIQVAEGHTSGEIRIHIDNTTDEITDEPRDNAKVAYAAFQRLGMDKTAERNGVLFHVNFEQRYLTIIGDEGIHREVHQSFWDRLHDEITAEFQRGNYFSALRDAVLVTGKELKKFFPSEENNINELPDEITFS</sequence>
<gene>
    <name evidence="2" type="ORF">IMZ16_04270</name>
</gene>
<evidence type="ECO:0000259" key="1">
    <source>
        <dbReference type="Pfam" id="PF04536"/>
    </source>
</evidence>
<dbReference type="RefSeq" id="WP_073177293.1">
    <property type="nucleotide sequence ID" value="NZ_CP063145.1"/>
</dbReference>
<accession>A0A7M1T4M3</accession>
<dbReference type="Proteomes" id="UP000593605">
    <property type="component" value="Chromosome"/>
</dbReference>
<dbReference type="PANTHER" id="PTHR30373">
    <property type="entry name" value="UPF0603 PROTEIN YGCG"/>
    <property type="match status" value="1"/>
</dbReference>
<reference evidence="2 3" key="1">
    <citation type="submission" date="2020-10" db="EMBL/GenBank/DDBJ databases">
        <title>Complete genome of Cruoricapor ignavus strain M1214 isolated from the blood culture of a febrile patient.</title>
        <authorList>
            <person name="Guglielmino C.J.D."/>
        </authorList>
    </citation>
    <scope>NUCLEOTIDE SEQUENCE [LARGE SCALE GENOMIC DNA]</scope>
    <source>
        <strain evidence="2 3">M1214</strain>
    </source>
</reference>
<dbReference type="InterPro" id="IPR007621">
    <property type="entry name" value="TPM_dom"/>
</dbReference>
<proteinExistence type="predicted"/>
<protein>
    <submittedName>
        <fullName evidence="2">TPM domain-containing protein</fullName>
    </submittedName>
</protein>
<dbReference type="Gene3D" id="3.10.310.50">
    <property type="match status" value="1"/>
</dbReference>